<dbReference type="EMBL" id="PGCJ01000038">
    <property type="protein sequence ID" value="PLW55006.1"/>
    <property type="molecule type" value="Genomic_DNA"/>
</dbReference>
<dbReference type="AlphaFoldDB" id="A0A2N5VYE5"/>
<reference evidence="2 3" key="1">
    <citation type="submission" date="2017-11" db="EMBL/GenBank/DDBJ databases">
        <title>De novo assembly and phasing of dikaryotic genomes from two isolates of Puccinia coronata f. sp. avenae, the causal agent of oat crown rust.</title>
        <authorList>
            <person name="Miller M.E."/>
            <person name="Zhang Y."/>
            <person name="Omidvar V."/>
            <person name="Sperschneider J."/>
            <person name="Schwessinger B."/>
            <person name="Raley C."/>
            <person name="Palmer J.M."/>
            <person name="Garnica D."/>
            <person name="Upadhyaya N."/>
            <person name="Rathjen J."/>
            <person name="Taylor J.M."/>
            <person name="Park R.F."/>
            <person name="Dodds P.N."/>
            <person name="Hirsch C.D."/>
            <person name="Kianian S.F."/>
            <person name="Figueroa M."/>
        </authorList>
    </citation>
    <scope>NUCLEOTIDE SEQUENCE [LARGE SCALE GENOMIC DNA]</scope>
    <source>
        <strain evidence="2">12NC29</strain>
    </source>
</reference>
<organism evidence="2 3">
    <name type="scientific">Puccinia coronata f. sp. avenae</name>
    <dbReference type="NCBI Taxonomy" id="200324"/>
    <lineage>
        <taxon>Eukaryota</taxon>
        <taxon>Fungi</taxon>
        <taxon>Dikarya</taxon>
        <taxon>Basidiomycota</taxon>
        <taxon>Pucciniomycotina</taxon>
        <taxon>Pucciniomycetes</taxon>
        <taxon>Pucciniales</taxon>
        <taxon>Pucciniaceae</taxon>
        <taxon>Puccinia</taxon>
    </lineage>
</organism>
<accession>A0A2N5VYE5</accession>
<evidence type="ECO:0000313" key="3">
    <source>
        <dbReference type="Proteomes" id="UP000235388"/>
    </source>
</evidence>
<evidence type="ECO:0000313" key="2">
    <source>
        <dbReference type="EMBL" id="PLW55006.1"/>
    </source>
</evidence>
<gene>
    <name evidence="2" type="ORF">PCANC_02723</name>
</gene>
<protein>
    <submittedName>
        <fullName evidence="2">Uncharacterized protein</fullName>
    </submittedName>
</protein>
<name>A0A2N5VYE5_9BASI</name>
<feature type="compositionally biased region" description="Basic and acidic residues" evidence="1">
    <location>
        <begin position="115"/>
        <end position="130"/>
    </location>
</feature>
<feature type="compositionally biased region" description="Basic residues" evidence="1">
    <location>
        <begin position="131"/>
        <end position="154"/>
    </location>
</feature>
<comment type="caution">
    <text evidence="2">The sequence shown here is derived from an EMBL/GenBank/DDBJ whole genome shotgun (WGS) entry which is preliminary data.</text>
</comment>
<dbReference type="Proteomes" id="UP000235388">
    <property type="component" value="Unassembled WGS sequence"/>
</dbReference>
<proteinExistence type="predicted"/>
<feature type="region of interest" description="Disordered" evidence="1">
    <location>
        <begin position="110"/>
        <end position="154"/>
    </location>
</feature>
<sequence length="154" mass="17214">MPAGPTGGLASRLDRPVQSVLSDRWPASRELIGRGCPTSWQAHWSNPAARSPVEHGESSIAQTTAFDRLGFQSELITVASRSDALKEGPKDYTFQCLFCTAAFKFPHGQSVLKDPASRSKNEFDKKSEEKKKKKKRVEKTKVTHRRNTSRARPF</sequence>
<keyword evidence="3" id="KW-1185">Reference proteome</keyword>
<evidence type="ECO:0000256" key="1">
    <source>
        <dbReference type="SAM" id="MobiDB-lite"/>
    </source>
</evidence>